<proteinExistence type="predicted"/>
<dbReference type="Proteomes" id="UP000007306">
    <property type="component" value="Chromosome 5"/>
</dbReference>
<dbReference type="AlphaFoldDB" id="I1PS28"/>
<reference evidence="2" key="1">
    <citation type="submission" date="2015-06" db="UniProtKB">
        <authorList>
            <consortium name="EnsemblPlants"/>
        </authorList>
    </citation>
    <scope>IDENTIFICATION</scope>
</reference>
<evidence type="ECO:0000313" key="2">
    <source>
        <dbReference type="EnsemblPlants" id="ORGLA05G0017600.1"/>
    </source>
</evidence>
<evidence type="ECO:0000256" key="1">
    <source>
        <dbReference type="SAM" id="MobiDB-lite"/>
    </source>
</evidence>
<accession>I1PS28</accession>
<feature type="compositionally biased region" description="Basic residues" evidence="1">
    <location>
        <begin position="36"/>
        <end position="49"/>
    </location>
</feature>
<evidence type="ECO:0000313" key="3">
    <source>
        <dbReference type="Proteomes" id="UP000007306"/>
    </source>
</evidence>
<feature type="region of interest" description="Disordered" evidence="1">
    <location>
        <begin position="1"/>
        <end position="59"/>
    </location>
</feature>
<organism evidence="2 3">
    <name type="scientific">Oryza glaberrima</name>
    <name type="common">African rice</name>
    <dbReference type="NCBI Taxonomy" id="4538"/>
    <lineage>
        <taxon>Eukaryota</taxon>
        <taxon>Viridiplantae</taxon>
        <taxon>Streptophyta</taxon>
        <taxon>Embryophyta</taxon>
        <taxon>Tracheophyta</taxon>
        <taxon>Spermatophyta</taxon>
        <taxon>Magnoliopsida</taxon>
        <taxon>Liliopsida</taxon>
        <taxon>Poales</taxon>
        <taxon>Poaceae</taxon>
        <taxon>BOP clade</taxon>
        <taxon>Oryzoideae</taxon>
        <taxon>Oryzeae</taxon>
        <taxon>Oryzinae</taxon>
        <taxon>Oryza</taxon>
    </lineage>
</organism>
<sequence>MASGKRQEGRGRPMGDGVVATGAGCAATQQPGNKGAHPRGRTACRRRARGQGNGDGESRWLGLRAAGIAMAAWMASAEGAKAAAVVPARQASNGAVLGGDGGGLPQIRASWPDLEGGRRWCGYGGGSRDCGHRRHDGLGRPAEGMGDGYIWPVLHRLVEGSKTGLAQTMAVEAGSAREAQAAEMEAGLAREARPMEGGRIGARGAADGGRSDWRERRGRWREVGLAREARLVEEASFGVRGAAGGGGGDLGVRRSCWWVWRDLWRSKAGRRETPVQGSHRLAELMWWWGIGASAVDLQVVSGG</sequence>
<dbReference type="EnsemblPlants" id="ORGLA05G0017600.1">
    <property type="protein sequence ID" value="ORGLA05G0017600.1"/>
    <property type="gene ID" value="ORGLA05G0017600"/>
</dbReference>
<keyword evidence="3" id="KW-1185">Reference proteome</keyword>
<evidence type="ECO:0008006" key="4">
    <source>
        <dbReference type="Google" id="ProtNLM"/>
    </source>
</evidence>
<feature type="compositionally biased region" description="Basic and acidic residues" evidence="1">
    <location>
        <begin position="1"/>
        <end position="13"/>
    </location>
</feature>
<dbReference type="HOGENOM" id="CLU_919444_0_0_1"/>
<reference evidence="2 3" key="2">
    <citation type="submission" date="2018-04" db="EMBL/GenBank/DDBJ databases">
        <title>OglaRS2 (Oryza glaberrima Reference Sequence Version 2).</title>
        <authorList>
            <person name="Zhang J."/>
            <person name="Kudrna D."/>
            <person name="Lee S."/>
            <person name="Talag J."/>
            <person name="Rajasekar S."/>
            <person name="Wing R.A."/>
        </authorList>
    </citation>
    <scope>NUCLEOTIDE SEQUENCE [LARGE SCALE GENOMIC DNA]</scope>
    <source>
        <strain evidence="2 3">cv. IRGC 96717</strain>
    </source>
</reference>
<feature type="compositionally biased region" description="Low complexity" evidence="1">
    <location>
        <begin position="15"/>
        <end position="28"/>
    </location>
</feature>
<protein>
    <recommendedName>
        <fullName evidence="4">DUF834 domain-containing protein</fullName>
    </recommendedName>
</protein>
<name>I1PS28_ORYGL</name>
<dbReference type="Gramene" id="ORGLA05G0017600.1">
    <property type="protein sequence ID" value="ORGLA05G0017600.1"/>
    <property type="gene ID" value="ORGLA05G0017600"/>
</dbReference>